<evidence type="ECO:0000259" key="2">
    <source>
        <dbReference type="PROSITE" id="PS50240"/>
    </source>
</evidence>
<evidence type="ECO:0000313" key="3">
    <source>
        <dbReference type="EMBL" id="OMH81948.1"/>
    </source>
</evidence>
<dbReference type="PROSITE" id="PS50240">
    <property type="entry name" value="TRYPSIN_DOM"/>
    <property type="match status" value="1"/>
</dbReference>
<dbReference type="AlphaFoldDB" id="A0A1R1PLU8"/>
<name>A0A1R1PLU8_ZANCU</name>
<evidence type="ECO:0000313" key="4">
    <source>
        <dbReference type="Proteomes" id="UP000188320"/>
    </source>
</evidence>
<dbReference type="InterPro" id="IPR001254">
    <property type="entry name" value="Trypsin_dom"/>
</dbReference>
<protein>
    <submittedName>
        <fullName evidence="3">Trypsin 5G1</fullName>
    </submittedName>
</protein>
<dbReference type="Pfam" id="PF00089">
    <property type="entry name" value="Trypsin"/>
    <property type="match status" value="1"/>
</dbReference>
<proteinExistence type="predicted"/>
<feature type="region of interest" description="Disordered" evidence="1">
    <location>
        <begin position="318"/>
        <end position="343"/>
    </location>
</feature>
<dbReference type="InterPro" id="IPR051333">
    <property type="entry name" value="CLIP_Serine_Protease"/>
</dbReference>
<dbReference type="Gene3D" id="2.40.10.10">
    <property type="entry name" value="Trypsin-like serine proteases"/>
    <property type="match status" value="1"/>
</dbReference>
<dbReference type="PANTHER" id="PTHR24260">
    <property type="match status" value="1"/>
</dbReference>
<dbReference type="OrthoDB" id="5565075at2759"/>
<sequence>MMFFDKNTTSKAIVTTLALSNLNPASAAAVSNSGLATNNLVNSTPNLQNNARILGGEPAKIEEFPYMGGIVIRSRDSSNFCTGSLISDKYVVTLSACFSHHEIDTENGVVYIKAEPGDISVTLGTDKHSFEADVQAYSAEKIITHPDYSSLSESHGAASVALIELSQPVPKDVATPAKIYSGKVTDDMILTTAGWGITSLDDESEFSEKLNKITVSPSSLKDCQSDDWLWTGNDGDLICVVVKDNKSIIVGDGGVPLAYTANGANLIVGLAFDAGPSYNSSSFKPGENGSLNYFTHVYNYVDWIVNVTGIDKSDLVNEKQTAPSGNSTNNNSTNSQDSSSSTVNSSSSISASFLSKPITPLLLAIPILVLSLL</sequence>
<feature type="compositionally biased region" description="Low complexity" evidence="1">
    <location>
        <begin position="324"/>
        <end position="343"/>
    </location>
</feature>
<dbReference type="PANTHER" id="PTHR24260:SF136">
    <property type="entry name" value="GH08193P-RELATED"/>
    <property type="match status" value="1"/>
</dbReference>
<dbReference type="SMART" id="SM00020">
    <property type="entry name" value="Tryp_SPc"/>
    <property type="match status" value="1"/>
</dbReference>
<reference evidence="4" key="1">
    <citation type="submission" date="2017-01" db="EMBL/GenBank/DDBJ databases">
        <authorList>
            <person name="Wang Y."/>
            <person name="White M."/>
            <person name="Kvist S."/>
            <person name="Moncalvo J.-M."/>
        </authorList>
    </citation>
    <scope>NUCLEOTIDE SEQUENCE [LARGE SCALE GENOMIC DNA]</scope>
    <source>
        <strain evidence="4">COL-18-3</strain>
    </source>
</reference>
<dbReference type="Proteomes" id="UP000188320">
    <property type="component" value="Unassembled WGS sequence"/>
</dbReference>
<feature type="domain" description="Peptidase S1" evidence="2">
    <location>
        <begin position="53"/>
        <end position="309"/>
    </location>
</feature>
<keyword evidence="4" id="KW-1185">Reference proteome</keyword>
<organism evidence="3 4">
    <name type="scientific">Zancudomyces culisetae</name>
    <name type="common">Gut fungus</name>
    <name type="synonym">Smittium culisetae</name>
    <dbReference type="NCBI Taxonomy" id="1213189"/>
    <lineage>
        <taxon>Eukaryota</taxon>
        <taxon>Fungi</taxon>
        <taxon>Fungi incertae sedis</taxon>
        <taxon>Zoopagomycota</taxon>
        <taxon>Kickxellomycotina</taxon>
        <taxon>Harpellomycetes</taxon>
        <taxon>Harpellales</taxon>
        <taxon>Legeriomycetaceae</taxon>
        <taxon>Zancudomyces</taxon>
    </lineage>
</organism>
<comment type="caution">
    <text evidence="3">The sequence shown here is derived from an EMBL/GenBank/DDBJ whole genome shotgun (WGS) entry which is preliminary data.</text>
</comment>
<evidence type="ECO:0000256" key="1">
    <source>
        <dbReference type="SAM" id="MobiDB-lite"/>
    </source>
</evidence>
<dbReference type="GO" id="GO:0006508">
    <property type="term" value="P:proteolysis"/>
    <property type="evidence" value="ECO:0007669"/>
    <property type="project" value="InterPro"/>
</dbReference>
<dbReference type="EMBL" id="LSSK01000775">
    <property type="protein sequence ID" value="OMH81948.1"/>
    <property type="molecule type" value="Genomic_DNA"/>
</dbReference>
<dbReference type="SUPFAM" id="SSF50494">
    <property type="entry name" value="Trypsin-like serine proteases"/>
    <property type="match status" value="1"/>
</dbReference>
<dbReference type="GO" id="GO:0004252">
    <property type="term" value="F:serine-type endopeptidase activity"/>
    <property type="evidence" value="ECO:0007669"/>
    <property type="project" value="InterPro"/>
</dbReference>
<accession>A0A1R1PLU8</accession>
<gene>
    <name evidence="3" type="ORF">AX774_g4588</name>
</gene>
<dbReference type="InterPro" id="IPR009003">
    <property type="entry name" value="Peptidase_S1_PA"/>
</dbReference>
<dbReference type="InterPro" id="IPR043504">
    <property type="entry name" value="Peptidase_S1_PA_chymotrypsin"/>
</dbReference>